<reference evidence="1 2" key="1">
    <citation type="submission" date="2019-10" db="EMBL/GenBank/DDBJ databases">
        <title>Three novel species isolated from a subtropical stream in China.</title>
        <authorList>
            <person name="Lu H."/>
        </authorList>
    </citation>
    <scope>NUCLEOTIDE SEQUENCE [LARGE SCALE GENOMIC DNA]</scope>
    <source>
        <strain evidence="1 2">FT13W</strain>
    </source>
</reference>
<organism evidence="1 2">
    <name type="scientific">Janthinobacterium violaceinigrum</name>
    <dbReference type="NCBI Taxonomy" id="2654252"/>
    <lineage>
        <taxon>Bacteria</taxon>
        <taxon>Pseudomonadati</taxon>
        <taxon>Pseudomonadota</taxon>
        <taxon>Betaproteobacteria</taxon>
        <taxon>Burkholderiales</taxon>
        <taxon>Oxalobacteraceae</taxon>
        <taxon>Janthinobacterium</taxon>
    </lineage>
</organism>
<dbReference type="RefSeq" id="WP_152281735.1">
    <property type="nucleotide sequence ID" value="NZ_WFLI01000005.1"/>
</dbReference>
<sequence length="208" mass="23269">MLAIDQFKDVWARCDHLSVVHAYLSRNAAAVLRPDEILRAEWAARVSALDLYVHELVAQQMLGIFEGRLPSCSGYLAFAVPAETMERVRTAASPTDASAAFDLTVREQLSRRTFQYPDNIASGVRMCSGIPLWIEVATHLGSSLQTRDEDAKRIKKQLMQVVGRRNKIVHEGDLQPTVPRIPWPITQDDVAIVTKFIHDLVHALDSVV</sequence>
<dbReference type="AlphaFoldDB" id="A0A6I1I7J7"/>
<dbReference type="EMBL" id="WFLI01000005">
    <property type="protein sequence ID" value="KAB8065719.1"/>
    <property type="molecule type" value="Genomic_DNA"/>
</dbReference>
<comment type="caution">
    <text evidence="1">The sequence shown here is derived from an EMBL/GenBank/DDBJ whole genome shotgun (WGS) entry which is preliminary data.</text>
</comment>
<protein>
    <recommendedName>
        <fullName evidence="3">RiboL-PSP-HEPN domain-containing protein</fullName>
    </recommendedName>
</protein>
<keyword evidence="2" id="KW-1185">Reference proteome</keyword>
<gene>
    <name evidence="1" type="ORF">GCN75_05585</name>
</gene>
<evidence type="ECO:0008006" key="3">
    <source>
        <dbReference type="Google" id="ProtNLM"/>
    </source>
</evidence>
<evidence type="ECO:0000313" key="1">
    <source>
        <dbReference type="EMBL" id="KAB8065719.1"/>
    </source>
</evidence>
<proteinExistence type="predicted"/>
<name>A0A6I1I7J7_9BURK</name>
<dbReference type="Proteomes" id="UP000468717">
    <property type="component" value="Unassembled WGS sequence"/>
</dbReference>
<evidence type="ECO:0000313" key="2">
    <source>
        <dbReference type="Proteomes" id="UP000468717"/>
    </source>
</evidence>
<accession>A0A6I1I7J7</accession>